<evidence type="ECO:0000313" key="3">
    <source>
        <dbReference type="Proteomes" id="UP001163846"/>
    </source>
</evidence>
<organism evidence="2 3">
    <name type="scientific">Lentinula raphanica</name>
    <dbReference type="NCBI Taxonomy" id="153919"/>
    <lineage>
        <taxon>Eukaryota</taxon>
        <taxon>Fungi</taxon>
        <taxon>Dikarya</taxon>
        <taxon>Basidiomycota</taxon>
        <taxon>Agaricomycotina</taxon>
        <taxon>Agaricomycetes</taxon>
        <taxon>Agaricomycetidae</taxon>
        <taxon>Agaricales</taxon>
        <taxon>Marasmiineae</taxon>
        <taxon>Omphalotaceae</taxon>
        <taxon>Lentinula</taxon>
    </lineage>
</organism>
<feature type="non-terminal residue" evidence="2">
    <location>
        <position position="1"/>
    </location>
</feature>
<comment type="caution">
    <text evidence="2">The sequence shown here is derived from an EMBL/GenBank/DDBJ whole genome shotgun (WGS) entry which is preliminary data.</text>
</comment>
<dbReference type="PANTHER" id="PTHR46791:SF5">
    <property type="entry name" value="CLR5 DOMAIN-CONTAINING PROTEIN-RELATED"/>
    <property type="match status" value="1"/>
</dbReference>
<protein>
    <recommendedName>
        <fullName evidence="1">Integrase core domain-containing protein</fullName>
    </recommendedName>
</protein>
<proteinExistence type="predicted"/>
<feature type="non-terminal residue" evidence="2">
    <location>
        <position position="161"/>
    </location>
</feature>
<gene>
    <name evidence="2" type="ORF">F5878DRAFT_510266</name>
</gene>
<name>A0AA38PFL1_9AGAR</name>
<accession>A0AA38PFL1</accession>
<evidence type="ECO:0000259" key="1">
    <source>
        <dbReference type="Pfam" id="PF24764"/>
    </source>
</evidence>
<dbReference type="Proteomes" id="UP001163846">
    <property type="component" value="Unassembled WGS sequence"/>
</dbReference>
<feature type="domain" description="Integrase core" evidence="1">
    <location>
        <begin position="122"/>
        <end position="161"/>
    </location>
</feature>
<sequence length="161" mass="18278">DQSEWETLRSNLQHMLLDVQTIHSRRVEQSHHGRPEVIRWQYTGSAGRPRAVIDPDFLRWARTHRTNTGIADFLGVSRRTVRRALLENGIVSPGDVPFEDQVSIPDESIDDILNPNLELPSLIRWGIVIHGFIDGYSRMITALRAANNNRSSTVLSLFLSA</sequence>
<keyword evidence="3" id="KW-1185">Reference proteome</keyword>
<reference evidence="2" key="1">
    <citation type="submission" date="2022-08" db="EMBL/GenBank/DDBJ databases">
        <authorList>
            <consortium name="DOE Joint Genome Institute"/>
            <person name="Min B."/>
            <person name="Riley R."/>
            <person name="Sierra-Patev S."/>
            <person name="Naranjo-Ortiz M."/>
            <person name="Looney B."/>
            <person name="Konkel Z."/>
            <person name="Slot J.C."/>
            <person name="Sakamoto Y."/>
            <person name="Steenwyk J.L."/>
            <person name="Rokas A."/>
            <person name="Carro J."/>
            <person name="Camarero S."/>
            <person name="Ferreira P."/>
            <person name="Molpeceres G."/>
            <person name="Ruiz-Duenas F.J."/>
            <person name="Serrano A."/>
            <person name="Henrissat B."/>
            <person name="Drula E."/>
            <person name="Hughes K.W."/>
            <person name="Mata J.L."/>
            <person name="Ishikawa N.K."/>
            <person name="Vargas-Isla R."/>
            <person name="Ushijima S."/>
            <person name="Smith C.A."/>
            <person name="Ahrendt S."/>
            <person name="Andreopoulos W."/>
            <person name="He G."/>
            <person name="Labutti K."/>
            <person name="Lipzen A."/>
            <person name="Ng V."/>
            <person name="Sandor L."/>
            <person name="Barry K."/>
            <person name="Martinez A.T."/>
            <person name="Xiao Y."/>
            <person name="Gibbons J.G."/>
            <person name="Terashima K."/>
            <person name="Hibbett D.S."/>
            <person name="Grigoriev I.V."/>
        </authorList>
    </citation>
    <scope>NUCLEOTIDE SEQUENCE</scope>
    <source>
        <strain evidence="2">TFB9207</strain>
    </source>
</reference>
<evidence type="ECO:0000313" key="2">
    <source>
        <dbReference type="EMBL" id="KAJ3841671.1"/>
    </source>
</evidence>
<dbReference type="EMBL" id="MU806032">
    <property type="protein sequence ID" value="KAJ3841671.1"/>
    <property type="molecule type" value="Genomic_DNA"/>
</dbReference>
<dbReference type="Pfam" id="PF24764">
    <property type="entry name" value="rva_4"/>
    <property type="match status" value="1"/>
</dbReference>
<dbReference type="PANTHER" id="PTHR46791">
    <property type="entry name" value="EXPRESSED PROTEIN"/>
    <property type="match status" value="1"/>
</dbReference>
<dbReference type="InterPro" id="IPR058913">
    <property type="entry name" value="Integrase_dom_put"/>
</dbReference>
<dbReference type="AlphaFoldDB" id="A0AA38PFL1"/>